<dbReference type="EnsemblMetazoa" id="CLYHEMT026096.1">
    <property type="protein sequence ID" value="CLYHEMP026096.1"/>
    <property type="gene ID" value="CLYHEMG026096"/>
</dbReference>
<evidence type="ECO:0000313" key="2">
    <source>
        <dbReference type="EnsemblMetazoa" id="CLYHEMP026096.1"/>
    </source>
</evidence>
<accession>A0A7M5XMN5</accession>
<proteinExistence type="predicted"/>
<reference evidence="2" key="1">
    <citation type="submission" date="2021-01" db="UniProtKB">
        <authorList>
            <consortium name="EnsemblMetazoa"/>
        </authorList>
    </citation>
    <scope>IDENTIFICATION</scope>
</reference>
<keyword evidence="3" id="KW-1185">Reference proteome</keyword>
<keyword evidence="1" id="KW-1133">Transmembrane helix</keyword>
<sequence length="104" mass="12474">SKHVRFEDKAVTANWQREFNSARQLNVICLKEELRQSCVEIVAFTYQEEVTVRNQQGLSISEIGEMIDNIRPLRYYLKRFWYIYVIQIIMFIFHSTIGIMSLEH</sequence>
<organism evidence="2 3">
    <name type="scientific">Clytia hemisphaerica</name>
    <dbReference type="NCBI Taxonomy" id="252671"/>
    <lineage>
        <taxon>Eukaryota</taxon>
        <taxon>Metazoa</taxon>
        <taxon>Cnidaria</taxon>
        <taxon>Hydrozoa</taxon>
        <taxon>Hydroidolina</taxon>
        <taxon>Leptothecata</taxon>
        <taxon>Obeliida</taxon>
        <taxon>Clytiidae</taxon>
        <taxon>Clytia</taxon>
    </lineage>
</organism>
<protein>
    <submittedName>
        <fullName evidence="2">Uncharacterized protein</fullName>
    </submittedName>
</protein>
<dbReference type="AlphaFoldDB" id="A0A7M5XMN5"/>
<evidence type="ECO:0000313" key="3">
    <source>
        <dbReference type="Proteomes" id="UP000594262"/>
    </source>
</evidence>
<name>A0A7M5XMN5_9CNID</name>
<dbReference type="Proteomes" id="UP000594262">
    <property type="component" value="Unplaced"/>
</dbReference>
<keyword evidence="1" id="KW-0812">Transmembrane</keyword>
<keyword evidence="1" id="KW-0472">Membrane</keyword>
<evidence type="ECO:0000256" key="1">
    <source>
        <dbReference type="SAM" id="Phobius"/>
    </source>
</evidence>
<feature type="transmembrane region" description="Helical" evidence="1">
    <location>
        <begin position="81"/>
        <end position="102"/>
    </location>
</feature>